<dbReference type="SUPFAM" id="SSF46785">
    <property type="entry name" value="Winged helix' DNA-binding domain"/>
    <property type="match status" value="1"/>
</dbReference>
<accession>A0A3A9YJS5</accession>
<dbReference type="PROSITE" id="PS50995">
    <property type="entry name" value="HTH_MARR_2"/>
    <property type="match status" value="1"/>
</dbReference>
<evidence type="ECO:0000313" key="7">
    <source>
        <dbReference type="Proteomes" id="UP000272474"/>
    </source>
</evidence>
<dbReference type="InterPro" id="IPR023187">
    <property type="entry name" value="Tscrpt_reg_MarR-type_CS"/>
</dbReference>
<evidence type="ECO:0000256" key="3">
    <source>
        <dbReference type="ARBA" id="ARBA00023163"/>
    </source>
</evidence>
<keyword evidence="1" id="KW-0805">Transcription regulation</keyword>
<dbReference type="GO" id="GO:0003700">
    <property type="term" value="F:DNA-binding transcription factor activity"/>
    <property type="evidence" value="ECO:0007669"/>
    <property type="project" value="InterPro"/>
</dbReference>
<feature type="domain" description="HTH marR-type" evidence="5">
    <location>
        <begin position="49"/>
        <end position="184"/>
    </location>
</feature>
<dbReference type="GO" id="GO:0006950">
    <property type="term" value="P:response to stress"/>
    <property type="evidence" value="ECO:0007669"/>
    <property type="project" value="TreeGrafter"/>
</dbReference>
<dbReference type="GO" id="GO:0003677">
    <property type="term" value="F:DNA binding"/>
    <property type="evidence" value="ECO:0007669"/>
    <property type="project" value="UniProtKB-KW"/>
</dbReference>
<keyword evidence="3" id="KW-0804">Transcription</keyword>
<dbReference type="OrthoDB" id="3237509at2"/>
<sequence length="199" mass="21492">MGGPGSEPNVPENGQGGGAEDGQGSAGDAMDELRGQWARERPDLDGLGAMALVGRINRASHLLAKGMRPVFAQFGLESQEFDVLATLRRAGAPHELTPGGLLRSAMVTSGAITNRLDKLERKGLVERRPDPDDRRVIRVRLTPRGLELIDRVVGLHIANEERMLEALGEEDRRALDRALRRLLVSLGDTHLGSEGGKGR</sequence>
<dbReference type="Pfam" id="PF01047">
    <property type="entry name" value="MarR"/>
    <property type="match status" value="1"/>
</dbReference>
<gene>
    <name evidence="6" type="ORF">D7294_29490</name>
</gene>
<proteinExistence type="predicted"/>
<evidence type="ECO:0000259" key="5">
    <source>
        <dbReference type="PROSITE" id="PS50995"/>
    </source>
</evidence>
<dbReference type="Proteomes" id="UP000272474">
    <property type="component" value="Unassembled WGS sequence"/>
</dbReference>
<reference evidence="6 7" key="1">
    <citation type="journal article" date="2014" name="Int. J. Syst. Evol. Microbiol.">
        <title>Streptomyces hoynatensis sp. nov., isolated from deep marine sediment.</title>
        <authorList>
            <person name="Veyisoglu A."/>
            <person name="Sahin N."/>
        </authorList>
    </citation>
    <scope>NUCLEOTIDE SEQUENCE [LARGE SCALE GENOMIC DNA]</scope>
    <source>
        <strain evidence="6 7">KCTC 29097</strain>
    </source>
</reference>
<feature type="compositionally biased region" description="Gly residues" evidence="4">
    <location>
        <begin position="14"/>
        <end position="25"/>
    </location>
</feature>
<dbReference type="EMBL" id="RBAL01000030">
    <property type="protein sequence ID" value="RKN36892.1"/>
    <property type="molecule type" value="Genomic_DNA"/>
</dbReference>
<comment type="caution">
    <text evidence="6">The sequence shown here is derived from an EMBL/GenBank/DDBJ whole genome shotgun (WGS) entry which is preliminary data.</text>
</comment>
<evidence type="ECO:0000313" key="6">
    <source>
        <dbReference type="EMBL" id="RKN36892.1"/>
    </source>
</evidence>
<dbReference type="PANTHER" id="PTHR33164:SF104">
    <property type="entry name" value="TRANSCRIPTIONAL REGULATORY PROTEIN"/>
    <property type="match status" value="1"/>
</dbReference>
<keyword evidence="7" id="KW-1185">Reference proteome</keyword>
<evidence type="ECO:0000256" key="4">
    <source>
        <dbReference type="SAM" id="MobiDB-lite"/>
    </source>
</evidence>
<dbReference type="AlphaFoldDB" id="A0A3A9YJS5"/>
<name>A0A3A9YJS5_9ACTN</name>
<dbReference type="SMART" id="SM00347">
    <property type="entry name" value="HTH_MARR"/>
    <property type="match status" value="1"/>
</dbReference>
<dbReference type="PROSITE" id="PS01117">
    <property type="entry name" value="HTH_MARR_1"/>
    <property type="match status" value="1"/>
</dbReference>
<dbReference type="Gene3D" id="1.10.10.10">
    <property type="entry name" value="Winged helix-like DNA-binding domain superfamily/Winged helix DNA-binding domain"/>
    <property type="match status" value="1"/>
</dbReference>
<organism evidence="6 7">
    <name type="scientific">Streptomyces hoynatensis</name>
    <dbReference type="NCBI Taxonomy" id="1141874"/>
    <lineage>
        <taxon>Bacteria</taxon>
        <taxon>Bacillati</taxon>
        <taxon>Actinomycetota</taxon>
        <taxon>Actinomycetes</taxon>
        <taxon>Kitasatosporales</taxon>
        <taxon>Streptomycetaceae</taxon>
        <taxon>Streptomyces</taxon>
    </lineage>
</organism>
<dbReference type="InterPro" id="IPR000835">
    <property type="entry name" value="HTH_MarR-typ"/>
</dbReference>
<dbReference type="InterPro" id="IPR039422">
    <property type="entry name" value="MarR/SlyA-like"/>
</dbReference>
<keyword evidence="2" id="KW-0238">DNA-binding</keyword>
<evidence type="ECO:0000256" key="1">
    <source>
        <dbReference type="ARBA" id="ARBA00023015"/>
    </source>
</evidence>
<dbReference type="RefSeq" id="WP_120684880.1">
    <property type="nucleotide sequence ID" value="NZ_RBAL01000030.1"/>
</dbReference>
<dbReference type="PANTHER" id="PTHR33164">
    <property type="entry name" value="TRANSCRIPTIONAL REGULATOR, MARR FAMILY"/>
    <property type="match status" value="1"/>
</dbReference>
<dbReference type="InterPro" id="IPR036390">
    <property type="entry name" value="WH_DNA-bd_sf"/>
</dbReference>
<dbReference type="InterPro" id="IPR036388">
    <property type="entry name" value="WH-like_DNA-bd_sf"/>
</dbReference>
<evidence type="ECO:0000256" key="2">
    <source>
        <dbReference type="ARBA" id="ARBA00023125"/>
    </source>
</evidence>
<dbReference type="PRINTS" id="PR00598">
    <property type="entry name" value="HTHMARR"/>
</dbReference>
<protein>
    <submittedName>
        <fullName evidence="6">MarR family transcriptional regulator</fullName>
    </submittedName>
</protein>
<feature type="region of interest" description="Disordered" evidence="4">
    <location>
        <begin position="1"/>
        <end position="32"/>
    </location>
</feature>